<reference evidence="2" key="1">
    <citation type="submission" date="2021-02" db="EMBL/GenBank/DDBJ databases">
        <authorList>
            <person name="Nowell W R."/>
        </authorList>
    </citation>
    <scope>NUCLEOTIDE SEQUENCE</scope>
</reference>
<dbReference type="PANTHER" id="PTHR13800:SF1">
    <property type="entry name" value="TRANSIENT RECEPTOR POTENTIAL CATION CHANNEL TRPM"/>
    <property type="match status" value="1"/>
</dbReference>
<gene>
    <name evidence="2" type="ORF">QYT958_LOCUS38856</name>
</gene>
<dbReference type="InterPro" id="IPR041491">
    <property type="entry name" value="TRPM_SLOG"/>
</dbReference>
<proteinExistence type="predicted"/>
<dbReference type="GO" id="GO:0005886">
    <property type="term" value="C:plasma membrane"/>
    <property type="evidence" value="ECO:0007669"/>
    <property type="project" value="TreeGrafter"/>
</dbReference>
<feature type="non-terminal residue" evidence="2">
    <location>
        <position position="1"/>
    </location>
</feature>
<dbReference type="PANTHER" id="PTHR13800">
    <property type="entry name" value="TRANSIENT RECEPTOR POTENTIAL CATION CHANNEL, SUBFAMILY M, MEMBER 6"/>
    <property type="match status" value="1"/>
</dbReference>
<accession>A0A822B715</accession>
<dbReference type="AlphaFoldDB" id="A0A822B715"/>
<feature type="domain" description="TRPM SLOG" evidence="1">
    <location>
        <begin position="1"/>
        <end position="93"/>
    </location>
</feature>
<dbReference type="InterPro" id="IPR050927">
    <property type="entry name" value="TRPM"/>
</dbReference>
<dbReference type="GO" id="GO:0030001">
    <property type="term" value="P:metal ion transport"/>
    <property type="evidence" value="ECO:0007669"/>
    <property type="project" value="TreeGrafter"/>
</dbReference>
<dbReference type="Proteomes" id="UP000663848">
    <property type="component" value="Unassembled WGS sequence"/>
</dbReference>
<protein>
    <recommendedName>
        <fullName evidence="1">TRPM SLOG domain-containing protein</fullName>
    </recommendedName>
</protein>
<organism evidence="2 3">
    <name type="scientific">Rotaria socialis</name>
    <dbReference type="NCBI Taxonomy" id="392032"/>
    <lineage>
        <taxon>Eukaryota</taxon>
        <taxon>Metazoa</taxon>
        <taxon>Spiralia</taxon>
        <taxon>Gnathifera</taxon>
        <taxon>Rotifera</taxon>
        <taxon>Eurotatoria</taxon>
        <taxon>Bdelloidea</taxon>
        <taxon>Philodinida</taxon>
        <taxon>Philodinidae</taxon>
        <taxon>Rotaria</taxon>
    </lineage>
</organism>
<dbReference type="Pfam" id="PF18139">
    <property type="entry name" value="LSDAT_euk"/>
    <property type="match status" value="1"/>
</dbReference>
<dbReference type="EMBL" id="CAJOBR010034877">
    <property type="protein sequence ID" value="CAF5008597.1"/>
    <property type="molecule type" value="Genomic_DNA"/>
</dbReference>
<sequence>LVDNGTSGRYGGEILLRKRFERFLLKQTNAQTAENSNIPVVCVVVEGGTNTIRMVLEHVTDNPPVPVVVCDGSGRAADLISFTHRYARDDGYVNYYSLTRMKYSNGSKLDQ</sequence>
<evidence type="ECO:0000313" key="3">
    <source>
        <dbReference type="Proteomes" id="UP000663848"/>
    </source>
</evidence>
<dbReference type="GO" id="GO:0005261">
    <property type="term" value="F:monoatomic cation channel activity"/>
    <property type="evidence" value="ECO:0007669"/>
    <property type="project" value="TreeGrafter"/>
</dbReference>
<evidence type="ECO:0000259" key="1">
    <source>
        <dbReference type="Pfam" id="PF18139"/>
    </source>
</evidence>
<name>A0A822B715_9BILA</name>
<evidence type="ECO:0000313" key="2">
    <source>
        <dbReference type="EMBL" id="CAF5008597.1"/>
    </source>
</evidence>
<comment type="caution">
    <text evidence="2">The sequence shown here is derived from an EMBL/GenBank/DDBJ whole genome shotgun (WGS) entry which is preliminary data.</text>
</comment>